<keyword evidence="1" id="KW-0805">Transcription regulation</keyword>
<keyword evidence="3" id="KW-0804">Transcription</keyword>
<comment type="caution">
    <text evidence="5">The sequence shown here is derived from an EMBL/GenBank/DDBJ whole genome shotgun (WGS) entry which is preliminary data.</text>
</comment>
<gene>
    <name evidence="5" type="ORF">ANBU17_14890</name>
</gene>
<dbReference type="SMART" id="SM00342">
    <property type="entry name" value="HTH_ARAC"/>
    <property type="match status" value="1"/>
</dbReference>
<reference evidence="5" key="1">
    <citation type="submission" date="2020-06" db="EMBL/GenBank/DDBJ databases">
        <title>Characterization of fructooligosaccharide metabolism and fructooligosaccharide-degrading enzymes in human commensal butyrate producers.</title>
        <authorList>
            <person name="Tanno H."/>
            <person name="Fujii T."/>
            <person name="Hirano K."/>
            <person name="Maeno S."/>
            <person name="Tonozuka T."/>
            <person name="Sakamoto M."/>
            <person name="Ohkuma M."/>
            <person name="Tochio T."/>
            <person name="Endo A."/>
        </authorList>
    </citation>
    <scope>NUCLEOTIDE SEQUENCE</scope>
    <source>
        <strain evidence="5">JCM 17466</strain>
    </source>
</reference>
<feature type="domain" description="HTH araC/xylS-type" evidence="4">
    <location>
        <begin position="225"/>
        <end position="323"/>
    </location>
</feature>
<organism evidence="5 6">
    <name type="scientific">Anaerostipes butyraticus</name>
    <dbReference type="NCBI Taxonomy" id="645466"/>
    <lineage>
        <taxon>Bacteria</taxon>
        <taxon>Bacillati</taxon>
        <taxon>Bacillota</taxon>
        <taxon>Clostridia</taxon>
        <taxon>Lachnospirales</taxon>
        <taxon>Lachnospiraceae</taxon>
        <taxon>Anaerostipes</taxon>
    </lineage>
</organism>
<dbReference type="InterPro" id="IPR018060">
    <property type="entry name" value="HTH_AraC"/>
</dbReference>
<evidence type="ECO:0000313" key="5">
    <source>
        <dbReference type="EMBL" id="GFO85142.1"/>
    </source>
</evidence>
<dbReference type="Proteomes" id="UP000613208">
    <property type="component" value="Unassembled WGS sequence"/>
</dbReference>
<evidence type="ECO:0000313" key="6">
    <source>
        <dbReference type="Proteomes" id="UP000613208"/>
    </source>
</evidence>
<dbReference type="EMBL" id="BLYI01000031">
    <property type="protein sequence ID" value="GFO85142.1"/>
    <property type="molecule type" value="Genomic_DNA"/>
</dbReference>
<dbReference type="InterPro" id="IPR018062">
    <property type="entry name" value="HTH_AraC-typ_CS"/>
</dbReference>
<proteinExistence type="predicted"/>
<dbReference type="PANTHER" id="PTHR47893:SF1">
    <property type="entry name" value="REGULATORY PROTEIN PCHR"/>
    <property type="match status" value="1"/>
</dbReference>
<dbReference type="PRINTS" id="PR00032">
    <property type="entry name" value="HTHARAC"/>
</dbReference>
<evidence type="ECO:0000256" key="1">
    <source>
        <dbReference type="ARBA" id="ARBA00023015"/>
    </source>
</evidence>
<dbReference type="GO" id="GO:0043565">
    <property type="term" value="F:sequence-specific DNA binding"/>
    <property type="evidence" value="ECO:0007669"/>
    <property type="project" value="InterPro"/>
</dbReference>
<dbReference type="PROSITE" id="PS01124">
    <property type="entry name" value="HTH_ARAC_FAMILY_2"/>
    <property type="match status" value="1"/>
</dbReference>
<evidence type="ECO:0000256" key="2">
    <source>
        <dbReference type="ARBA" id="ARBA00023125"/>
    </source>
</evidence>
<evidence type="ECO:0000259" key="4">
    <source>
        <dbReference type="PROSITE" id="PS01124"/>
    </source>
</evidence>
<dbReference type="PANTHER" id="PTHR47893">
    <property type="entry name" value="REGULATORY PROTEIN PCHR"/>
    <property type="match status" value="1"/>
</dbReference>
<dbReference type="PROSITE" id="PS00041">
    <property type="entry name" value="HTH_ARAC_FAMILY_1"/>
    <property type="match status" value="1"/>
</dbReference>
<dbReference type="GO" id="GO:0003700">
    <property type="term" value="F:DNA-binding transcription factor activity"/>
    <property type="evidence" value="ECO:0007669"/>
    <property type="project" value="InterPro"/>
</dbReference>
<keyword evidence="2" id="KW-0238">DNA-binding</keyword>
<dbReference type="Gene3D" id="1.10.10.60">
    <property type="entry name" value="Homeodomain-like"/>
    <property type="match status" value="2"/>
</dbReference>
<name>A0A916Q6H5_9FIRM</name>
<dbReference type="AlphaFoldDB" id="A0A916Q6H5"/>
<keyword evidence="6" id="KW-1185">Reference proteome</keyword>
<dbReference type="InterPro" id="IPR053142">
    <property type="entry name" value="PchR_regulatory_protein"/>
</dbReference>
<sequence length="325" mass="36944">MSYQDLPEIYINHLLEQAEEQPLPYILKQIPLEVGSVKAEEKKTRQGICWFDWEMRWERDMHVEKKGNADTDTIQLIFFLNHGMNWEMEHLRQPVSMEAGECCIYRDAQTSSIGDYPGGHKMLFKSLQIPVNVFDGLVGDILERDAGDRMKRILAGFHKMTMTPDMYRMIREVNNAGRYQNGLASLFLEGKILELLTVFLDTLMQPCHGIKAENGLSRTDLLMLLEIKDRIDKDSASVPGISQLAKEVHISPSKLTKGFKKLTGTSLHAYVIDQRLHHAASLLEEGQMNVSEAAMCSGYSNMSHFSAAFRKKYGVLPKNYPVGKC</sequence>
<dbReference type="InterPro" id="IPR020449">
    <property type="entry name" value="Tscrpt_reg_AraC-type_HTH"/>
</dbReference>
<dbReference type="Pfam" id="PF12833">
    <property type="entry name" value="HTH_18"/>
    <property type="match status" value="1"/>
</dbReference>
<dbReference type="RefSeq" id="WP_201310849.1">
    <property type="nucleotide sequence ID" value="NZ_BLYI01000031.1"/>
</dbReference>
<dbReference type="InterPro" id="IPR009057">
    <property type="entry name" value="Homeodomain-like_sf"/>
</dbReference>
<protein>
    <submittedName>
        <fullName evidence="5">AraC family transcriptional regulator</fullName>
    </submittedName>
</protein>
<accession>A0A916Q6H5</accession>
<dbReference type="SUPFAM" id="SSF46689">
    <property type="entry name" value="Homeodomain-like"/>
    <property type="match status" value="1"/>
</dbReference>
<evidence type="ECO:0000256" key="3">
    <source>
        <dbReference type="ARBA" id="ARBA00023163"/>
    </source>
</evidence>